<evidence type="ECO:0000256" key="3">
    <source>
        <dbReference type="ARBA" id="ARBA00008207"/>
    </source>
</evidence>
<sequence length="205" mass="23630">MIGQELPIEKPEILLHICCAPCSTHPIEVLKEDYRVTGFFYGPNIHPELEYIIRLEEMEKYAQIAGIELIRAEYEMARWFHLVEGLEDEPEGAERCNICYRMRLEKTADYAIERGIHNFSTTLTVSPHKESDVINAIGEEVAGRYGLNFYKANFKKKDGFKKCVELSKRHGLYRQNYCGCVSSRRERDTGLDQSKDVSAPLPHRG</sequence>
<keyword evidence="10 17" id="KW-0560">Oxidoreductase</keyword>
<evidence type="ECO:0000256" key="15">
    <source>
        <dbReference type="ARBA" id="ARBA00031446"/>
    </source>
</evidence>
<dbReference type="GO" id="GO:0008616">
    <property type="term" value="P:tRNA queuosine(34) biosynthetic process"/>
    <property type="evidence" value="ECO:0007669"/>
    <property type="project" value="UniProtKB-UniRule"/>
</dbReference>
<keyword evidence="8 17" id="KW-0479">Metal-binding</keyword>
<dbReference type="UniPathway" id="UPA00392"/>
<dbReference type="GO" id="GO:0052693">
    <property type="term" value="F:epoxyqueuosine reductase activity"/>
    <property type="evidence" value="ECO:0007669"/>
    <property type="project" value="UniProtKB-UniRule"/>
</dbReference>
<dbReference type="InterPro" id="IPR003828">
    <property type="entry name" value="QueH"/>
</dbReference>
<evidence type="ECO:0000256" key="9">
    <source>
        <dbReference type="ARBA" id="ARBA00022785"/>
    </source>
</evidence>
<dbReference type="Proteomes" id="UP000179034">
    <property type="component" value="Unassembled WGS sequence"/>
</dbReference>
<evidence type="ECO:0000313" key="18">
    <source>
        <dbReference type="EMBL" id="OGF97731.1"/>
    </source>
</evidence>
<evidence type="ECO:0000313" key="19">
    <source>
        <dbReference type="Proteomes" id="UP000179034"/>
    </source>
</evidence>
<name>A0A1F5YCZ3_9BACT</name>
<comment type="caution">
    <text evidence="18">The sequence shown here is derived from an EMBL/GenBank/DDBJ whole genome shotgun (WGS) entry which is preliminary data.</text>
</comment>
<evidence type="ECO:0000256" key="7">
    <source>
        <dbReference type="ARBA" id="ARBA00022694"/>
    </source>
</evidence>
<evidence type="ECO:0000256" key="13">
    <source>
        <dbReference type="ARBA" id="ARBA00023157"/>
    </source>
</evidence>
<organism evidence="18 19">
    <name type="scientific">Candidatus Glassbacteria bacterium RBG_16_58_8</name>
    <dbReference type="NCBI Taxonomy" id="1817866"/>
    <lineage>
        <taxon>Bacteria</taxon>
        <taxon>Candidatus Glassiibacteriota</taxon>
    </lineage>
</organism>
<protein>
    <recommendedName>
        <fullName evidence="5 17">Epoxyqueuosine reductase QueH</fullName>
        <ecNumber evidence="4 17">1.17.99.6</ecNumber>
    </recommendedName>
    <alternativeName>
        <fullName evidence="15 17">Queuosine biosynthesis protein QueH</fullName>
    </alternativeName>
</protein>
<keyword evidence="13 17" id="KW-1015">Disulfide bond</keyword>
<keyword evidence="11 17" id="KW-0408">Iron</keyword>
<keyword evidence="9 17" id="KW-0671">Queuosine biosynthesis</keyword>
<proteinExistence type="inferred from homology"/>
<comment type="similarity">
    <text evidence="3 17">Belongs to the QueH family.</text>
</comment>
<keyword evidence="14 17" id="KW-0676">Redox-active center</keyword>
<evidence type="ECO:0000256" key="5">
    <source>
        <dbReference type="ARBA" id="ARBA00016895"/>
    </source>
</evidence>
<feature type="binding site" evidence="17">
    <location>
        <position position="99"/>
    </location>
    <ligand>
        <name>[4Fe-4S] cluster</name>
        <dbReference type="ChEBI" id="CHEBI:49883"/>
    </ligand>
</feature>
<dbReference type="GO" id="GO:0046872">
    <property type="term" value="F:metal ion binding"/>
    <property type="evidence" value="ECO:0007669"/>
    <property type="project" value="UniProtKB-KW"/>
</dbReference>
<feature type="binding site" evidence="17">
    <location>
        <position position="96"/>
    </location>
    <ligand>
        <name>[4Fe-4S] cluster</name>
        <dbReference type="ChEBI" id="CHEBI:49883"/>
    </ligand>
</feature>
<dbReference type="Pfam" id="PF02677">
    <property type="entry name" value="QueH"/>
    <property type="match status" value="1"/>
</dbReference>
<keyword evidence="7 17" id="KW-0819">tRNA processing</keyword>
<feature type="disulfide bond" description="Redox-active" evidence="17">
    <location>
        <begin position="178"/>
        <end position="180"/>
    </location>
</feature>
<accession>A0A1F5YCZ3</accession>
<dbReference type="EC" id="1.17.99.6" evidence="4 17"/>
<evidence type="ECO:0000256" key="10">
    <source>
        <dbReference type="ARBA" id="ARBA00023002"/>
    </source>
</evidence>
<dbReference type="GO" id="GO:0051539">
    <property type="term" value="F:4 iron, 4 sulfur cluster binding"/>
    <property type="evidence" value="ECO:0007669"/>
    <property type="project" value="UniProtKB-UniRule"/>
</dbReference>
<dbReference type="PANTHER" id="PTHR36701">
    <property type="entry name" value="EPOXYQUEUOSINE REDUCTASE QUEH"/>
    <property type="match status" value="1"/>
</dbReference>
<evidence type="ECO:0000256" key="17">
    <source>
        <dbReference type="HAMAP-Rule" id="MF_02089"/>
    </source>
</evidence>
<feature type="binding site" evidence="17">
    <location>
        <position position="18"/>
    </location>
    <ligand>
        <name>[4Fe-4S] cluster</name>
        <dbReference type="ChEBI" id="CHEBI:49883"/>
    </ligand>
</feature>
<evidence type="ECO:0000256" key="14">
    <source>
        <dbReference type="ARBA" id="ARBA00023284"/>
    </source>
</evidence>
<dbReference type="EMBL" id="MFIW01000063">
    <property type="protein sequence ID" value="OGF97731.1"/>
    <property type="molecule type" value="Genomic_DNA"/>
</dbReference>
<evidence type="ECO:0000256" key="6">
    <source>
        <dbReference type="ARBA" id="ARBA00022485"/>
    </source>
</evidence>
<dbReference type="HAMAP" id="MF_02089">
    <property type="entry name" value="QueH"/>
    <property type="match status" value="1"/>
</dbReference>
<evidence type="ECO:0000256" key="8">
    <source>
        <dbReference type="ARBA" id="ARBA00022723"/>
    </source>
</evidence>
<reference evidence="18 19" key="1">
    <citation type="journal article" date="2016" name="Nat. Commun.">
        <title>Thousands of microbial genomes shed light on interconnected biogeochemical processes in an aquifer system.</title>
        <authorList>
            <person name="Anantharaman K."/>
            <person name="Brown C.T."/>
            <person name="Hug L.A."/>
            <person name="Sharon I."/>
            <person name="Castelle C.J."/>
            <person name="Probst A.J."/>
            <person name="Thomas B.C."/>
            <person name="Singh A."/>
            <person name="Wilkins M.J."/>
            <person name="Karaoz U."/>
            <person name="Brodie E.L."/>
            <person name="Williams K.H."/>
            <person name="Hubbard S.S."/>
            <person name="Banfield J.F."/>
        </authorList>
    </citation>
    <scope>NUCLEOTIDE SEQUENCE [LARGE SCALE GENOMIC DNA]</scope>
</reference>
<dbReference type="PANTHER" id="PTHR36701:SF1">
    <property type="entry name" value="EPOXYQUEUOSINE REDUCTASE QUEH"/>
    <property type="match status" value="1"/>
</dbReference>
<comment type="catalytic activity">
    <reaction evidence="16 17">
        <text>epoxyqueuosine(34) in tRNA + AH2 = queuosine(34) in tRNA + A + H2O</text>
        <dbReference type="Rhea" id="RHEA:32159"/>
        <dbReference type="Rhea" id="RHEA-COMP:18571"/>
        <dbReference type="Rhea" id="RHEA-COMP:18582"/>
        <dbReference type="ChEBI" id="CHEBI:13193"/>
        <dbReference type="ChEBI" id="CHEBI:15377"/>
        <dbReference type="ChEBI" id="CHEBI:17499"/>
        <dbReference type="ChEBI" id="CHEBI:194431"/>
        <dbReference type="ChEBI" id="CHEBI:194443"/>
        <dbReference type="EC" id="1.17.99.6"/>
    </reaction>
</comment>
<comment type="pathway">
    <text evidence="2 17">tRNA modification; tRNA-queuosine biosynthesis.</text>
</comment>
<keyword evidence="12 17" id="KW-0411">Iron-sulfur</keyword>
<keyword evidence="6 17" id="KW-0004">4Fe-4S</keyword>
<dbReference type="AlphaFoldDB" id="A0A1F5YCZ3"/>
<gene>
    <name evidence="17" type="primary">queH</name>
    <name evidence="18" type="ORF">A2Z06_02225</name>
</gene>
<evidence type="ECO:0000256" key="12">
    <source>
        <dbReference type="ARBA" id="ARBA00023014"/>
    </source>
</evidence>
<evidence type="ECO:0000256" key="2">
    <source>
        <dbReference type="ARBA" id="ARBA00004691"/>
    </source>
</evidence>
<evidence type="ECO:0000256" key="4">
    <source>
        <dbReference type="ARBA" id="ARBA00012622"/>
    </source>
</evidence>
<evidence type="ECO:0000256" key="16">
    <source>
        <dbReference type="ARBA" id="ARBA00047415"/>
    </source>
</evidence>
<evidence type="ECO:0000256" key="1">
    <source>
        <dbReference type="ARBA" id="ARBA00002268"/>
    </source>
</evidence>
<comment type="function">
    <text evidence="1 17">Catalyzes the conversion of epoxyqueuosine (oQ) to queuosine (Q), which is a hypermodified base found in the wobble positions of tRNA(Asp), tRNA(Asn), tRNA(His) and tRNA(Tyr).</text>
</comment>
<evidence type="ECO:0000256" key="11">
    <source>
        <dbReference type="ARBA" id="ARBA00023004"/>
    </source>
</evidence>
<feature type="binding site" evidence="17">
    <location>
        <position position="19"/>
    </location>
    <ligand>
        <name>[4Fe-4S] cluster</name>
        <dbReference type="ChEBI" id="CHEBI:49883"/>
    </ligand>
</feature>